<proteinExistence type="predicted"/>
<gene>
    <name evidence="1" type="ORF">SAMN05216561_12535</name>
</gene>
<protein>
    <submittedName>
        <fullName evidence="1">Uncharacterized protein</fullName>
    </submittedName>
</protein>
<dbReference type="EMBL" id="FOQG01000025">
    <property type="protein sequence ID" value="SFJ33246.1"/>
    <property type="molecule type" value="Genomic_DNA"/>
</dbReference>
<evidence type="ECO:0000313" key="2">
    <source>
        <dbReference type="Proteomes" id="UP000198649"/>
    </source>
</evidence>
<dbReference type="Proteomes" id="UP000198649">
    <property type="component" value="Unassembled WGS sequence"/>
</dbReference>
<dbReference type="STRING" id="1005945.SAMN05216561_12535"/>
<keyword evidence="2" id="KW-1185">Reference proteome</keyword>
<dbReference type="AlphaFoldDB" id="A0A1I3QJA1"/>
<organism evidence="1 2">
    <name type="scientific">Nocardioides psychrotolerans</name>
    <dbReference type="NCBI Taxonomy" id="1005945"/>
    <lineage>
        <taxon>Bacteria</taxon>
        <taxon>Bacillati</taxon>
        <taxon>Actinomycetota</taxon>
        <taxon>Actinomycetes</taxon>
        <taxon>Propionibacteriales</taxon>
        <taxon>Nocardioidaceae</taxon>
        <taxon>Nocardioides</taxon>
    </lineage>
</organism>
<accession>A0A1I3QJA1</accession>
<reference evidence="1 2" key="1">
    <citation type="submission" date="2016-10" db="EMBL/GenBank/DDBJ databases">
        <authorList>
            <person name="de Groot N.N."/>
        </authorList>
    </citation>
    <scope>NUCLEOTIDE SEQUENCE [LARGE SCALE GENOMIC DNA]</scope>
    <source>
        <strain evidence="1 2">CGMCC 1.11156</strain>
    </source>
</reference>
<sequence>MSLLHAPAPYRRDQSAQLRVPVVLPLVVVRVNKDGLLDITVDREPHDTDGPLTRDALHRLLNTIADNLASPLKVEIHELDEPVFTDFITLEPKRAVQPPRPVRSSISTSTGEVSGDGFLPDEEVAVAVVVAHQVANADGIARLRLPPALLAGRSGLVVLVGQSSGKIAVSGGTA</sequence>
<evidence type="ECO:0000313" key="1">
    <source>
        <dbReference type="EMBL" id="SFJ33246.1"/>
    </source>
</evidence>
<name>A0A1I3QJA1_9ACTN</name>